<dbReference type="EMBL" id="JAYRBN010000061">
    <property type="protein sequence ID" value="KAL2739928.1"/>
    <property type="molecule type" value="Genomic_DNA"/>
</dbReference>
<comment type="caution">
    <text evidence="1">The sequence shown here is derived from an EMBL/GenBank/DDBJ whole genome shotgun (WGS) entry which is preliminary data.</text>
</comment>
<name>A0ABD2C4G1_VESMC</name>
<dbReference type="AlphaFoldDB" id="A0ABD2C4G1"/>
<dbReference type="Proteomes" id="UP001607303">
    <property type="component" value="Unassembled WGS sequence"/>
</dbReference>
<organism evidence="1 2">
    <name type="scientific">Vespula maculifrons</name>
    <name type="common">Eastern yellow jacket</name>
    <name type="synonym">Wasp</name>
    <dbReference type="NCBI Taxonomy" id="7453"/>
    <lineage>
        <taxon>Eukaryota</taxon>
        <taxon>Metazoa</taxon>
        <taxon>Ecdysozoa</taxon>
        <taxon>Arthropoda</taxon>
        <taxon>Hexapoda</taxon>
        <taxon>Insecta</taxon>
        <taxon>Pterygota</taxon>
        <taxon>Neoptera</taxon>
        <taxon>Endopterygota</taxon>
        <taxon>Hymenoptera</taxon>
        <taxon>Apocrita</taxon>
        <taxon>Aculeata</taxon>
        <taxon>Vespoidea</taxon>
        <taxon>Vespidae</taxon>
        <taxon>Vespinae</taxon>
        <taxon>Vespula</taxon>
    </lineage>
</organism>
<keyword evidence="2" id="KW-1185">Reference proteome</keyword>
<evidence type="ECO:0000313" key="1">
    <source>
        <dbReference type="EMBL" id="KAL2739928.1"/>
    </source>
</evidence>
<reference evidence="1 2" key="1">
    <citation type="journal article" date="2024" name="Ann. Entomol. Soc. Am.">
        <title>Genomic analyses of the southern and eastern yellowjacket wasps (Hymenoptera: Vespidae) reveal evolutionary signatures of social life.</title>
        <authorList>
            <person name="Catto M.A."/>
            <person name="Caine P.B."/>
            <person name="Orr S.E."/>
            <person name="Hunt B.G."/>
            <person name="Goodisman M.A.D."/>
        </authorList>
    </citation>
    <scope>NUCLEOTIDE SEQUENCE [LARGE SCALE GENOMIC DNA]</scope>
    <source>
        <strain evidence="1">232</strain>
        <tissue evidence="1">Head and thorax</tissue>
    </source>
</reference>
<sequence length="121" mass="13621">MRLAPPRLTYIITIINLPSRSTAGVAGVTDALHKPLTNLPLQYFIKRYKHVSYSKITVRLREHVHDTQTHVHVTNEHKCEDSSMEGEGELIKLTLRTSVTKFEILPLGASRHCLCGVAYVS</sequence>
<gene>
    <name evidence="1" type="ORF">V1477_011317</name>
</gene>
<proteinExistence type="predicted"/>
<evidence type="ECO:0000313" key="2">
    <source>
        <dbReference type="Proteomes" id="UP001607303"/>
    </source>
</evidence>
<accession>A0ABD2C4G1</accession>
<protein>
    <submittedName>
        <fullName evidence="1">Uncharacterized protein</fullName>
    </submittedName>
</protein>